<protein>
    <recommendedName>
        <fullName evidence="2">Histidine kinase/HSP90-like ATPase domain-containing protein</fullName>
    </recommendedName>
</protein>
<dbReference type="SUPFAM" id="SSF55874">
    <property type="entry name" value="ATPase domain of HSP90 chaperone/DNA topoisomerase II/histidine kinase"/>
    <property type="match status" value="1"/>
</dbReference>
<reference evidence="3 4" key="1">
    <citation type="submission" date="2021-01" db="EMBL/GenBank/DDBJ databases">
        <title>Whole genome shotgun sequence of Microbispora amethystogenes NBRC 101907.</title>
        <authorList>
            <person name="Komaki H."/>
            <person name="Tamura T."/>
        </authorList>
    </citation>
    <scope>NUCLEOTIDE SEQUENCE [LARGE SCALE GENOMIC DNA]</scope>
    <source>
        <strain evidence="3 4">NBRC 101907</strain>
    </source>
</reference>
<dbReference type="InterPro" id="IPR050267">
    <property type="entry name" value="Anti-sigma-factor_SerPK"/>
</dbReference>
<sequence length="167" mass="17901">MAEEQDATMDAQLMNPAYVAGAAAPTAVYTSPVPHTPQAVAAVRHRARGPLTTWGLSEDAVEEALLVVSELVTNAVLHALPPTELRLFLLEDLVRIEVADSGTAPVRPGGTFAPVYCGRGDAVVGALAVRYGADIRPKSVIHWVELRAQPSCRLQCRRVREGDSPNR</sequence>
<evidence type="ECO:0000259" key="2">
    <source>
        <dbReference type="Pfam" id="PF13581"/>
    </source>
</evidence>
<comment type="caution">
    <text evidence="3">The sequence shown here is derived from an EMBL/GenBank/DDBJ whole genome shotgun (WGS) entry which is preliminary data.</text>
</comment>
<accession>A0ABQ4FFL2</accession>
<keyword evidence="1" id="KW-0723">Serine/threonine-protein kinase</keyword>
<evidence type="ECO:0000256" key="1">
    <source>
        <dbReference type="ARBA" id="ARBA00022527"/>
    </source>
</evidence>
<dbReference type="Pfam" id="PF13581">
    <property type="entry name" value="HATPase_c_2"/>
    <property type="match status" value="1"/>
</dbReference>
<keyword evidence="1" id="KW-0418">Kinase</keyword>
<keyword evidence="1" id="KW-0808">Transferase</keyword>
<dbReference type="InterPro" id="IPR003594">
    <property type="entry name" value="HATPase_dom"/>
</dbReference>
<keyword evidence="4" id="KW-1185">Reference proteome</keyword>
<proteinExistence type="predicted"/>
<dbReference type="Proteomes" id="UP000651728">
    <property type="component" value="Unassembled WGS sequence"/>
</dbReference>
<dbReference type="EMBL" id="BOOB01000026">
    <property type="protein sequence ID" value="GIH33595.1"/>
    <property type="molecule type" value="Genomic_DNA"/>
</dbReference>
<gene>
    <name evidence="3" type="ORF">Mam01_37590</name>
</gene>
<dbReference type="PANTHER" id="PTHR35526">
    <property type="entry name" value="ANTI-SIGMA-F FACTOR RSBW-RELATED"/>
    <property type="match status" value="1"/>
</dbReference>
<dbReference type="InterPro" id="IPR036890">
    <property type="entry name" value="HATPase_C_sf"/>
</dbReference>
<name>A0ABQ4FFL2_9ACTN</name>
<feature type="domain" description="Histidine kinase/HSP90-like ATPase" evidence="2">
    <location>
        <begin position="34"/>
        <end position="109"/>
    </location>
</feature>
<dbReference type="PANTHER" id="PTHR35526:SF3">
    <property type="entry name" value="ANTI-SIGMA-F FACTOR RSBW"/>
    <property type="match status" value="1"/>
</dbReference>
<dbReference type="CDD" id="cd16936">
    <property type="entry name" value="HATPase_RsbW-like"/>
    <property type="match status" value="1"/>
</dbReference>
<dbReference type="RefSeq" id="WP_204286559.1">
    <property type="nucleotide sequence ID" value="NZ_BAABEJ010000007.1"/>
</dbReference>
<dbReference type="Gene3D" id="3.30.565.10">
    <property type="entry name" value="Histidine kinase-like ATPase, C-terminal domain"/>
    <property type="match status" value="1"/>
</dbReference>
<organism evidence="3 4">
    <name type="scientific">Microbispora amethystogenes</name>
    <dbReference type="NCBI Taxonomy" id="1427754"/>
    <lineage>
        <taxon>Bacteria</taxon>
        <taxon>Bacillati</taxon>
        <taxon>Actinomycetota</taxon>
        <taxon>Actinomycetes</taxon>
        <taxon>Streptosporangiales</taxon>
        <taxon>Streptosporangiaceae</taxon>
        <taxon>Microbispora</taxon>
    </lineage>
</organism>
<evidence type="ECO:0000313" key="3">
    <source>
        <dbReference type="EMBL" id="GIH33595.1"/>
    </source>
</evidence>
<evidence type="ECO:0000313" key="4">
    <source>
        <dbReference type="Proteomes" id="UP000651728"/>
    </source>
</evidence>